<feature type="region of interest" description="Disordered" evidence="1">
    <location>
        <begin position="67"/>
        <end position="104"/>
    </location>
</feature>
<feature type="region of interest" description="Disordered" evidence="1">
    <location>
        <begin position="1"/>
        <end position="37"/>
    </location>
</feature>
<reference evidence="2" key="2">
    <citation type="journal article" date="2015" name="Data Brief">
        <title>Shoot transcriptome of the giant reed, Arundo donax.</title>
        <authorList>
            <person name="Barrero R.A."/>
            <person name="Guerrero F.D."/>
            <person name="Moolhuijzen P."/>
            <person name="Goolsby J.A."/>
            <person name="Tidwell J."/>
            <person name="Bellgard S.E."/>
            <person name="Bellgard M.I."/>
        </authorList>
    </citation>
    <scope>NUCLEOTIDE SEQUENCE</scope>
    <source>
        <tissue evidence="2">Shoot tissue taken approximately 20 cm above the soil surface</tissue>
    </source>
</reference>
<reference evidence="2" key="1">
    <citation type="submission" date="2014-09" db="EMBL/GenBank/DDBJ databases">
        <authorList>
            <person name="Magalhaes I.L.F."/>
            <person name="Oliveira U."/>
            <person name="Santos F.R."/>
            <person name="Vidigal T.H.D.A."/>
            <person name="Brescovit A.D."/>
            <person name="Santos A.J."/>
        </authorList>
    </citation>
    <scope>NUCLEOTIDE SEQUENCE</scope>
    <source>
        <tissue evidence="2">Shoot tissue taken approximately 20 cm above the soil surface</tissue>
    </source>
</reference>
<evidence type="ECO:0000256" key="1">
    <source>
        <dbReference type="SAM" id="MobiDB-lite"/>
    </source>
</evidence>
<name>A0A0A9GML6_ARUDO</name>
<dbReference type="AlphaFoldDB" id="A0A0A9GML6"/>
<proteinExistence type="predicted"/>
<evidence type="ECO:0000313" key="2">
    <source>
        <dbReference type="EMBL" id="JAE24614.1"/>
    </source>
</evidence>
<protein>
    <submittedName>
        <fullName evidence="2">Uncharacterized protein</fullName>
    </submittedName>
</protein>
<organism evidence="2">
    <name type="scientific">Arundo donax</name>
    <name type="common">Giant reed</name>
    <name type="synonym">Donax arundinaceus</name>
    <dbReference type="NCBI Taxonomy" id="35708"/>
    <lineage>
        <taxon>Eukaryota</taxon>
        <taxon>Viridiplantae</taxon>
        <taxon>Streptophyta</taxon>
        <taxon>Embryophyta</taxon>
        <taxon>Tracheophyta</taxon>
        <taxon>Spermatophyta</taxon>
        <taxon>Magnoliopsida</taxon>
        <taxon>Liliopsida</taxon>
        <taxon>Poales</taxon>
        <taxon>Poaceae</taxon>
        <taxon>PACMAD clade</taxon>
        <taxon>Arundinoideae</taxon>
        <taxon>Arundineae</taxon>
        <taxon>Arundo</taxon>
    </lineage>
</organism>
<sequence>MIENERKEPEDDQVVPDLNVSTEQEVPGIGDGNGPLPDLNVCFTGEVPALRHSPRIQKQYDGVRITSSDRATRRKEVANGDTVSISSQGSESSRGKRHKKKRLDVADLVQLPLKKKPAPTTKAKIKKVGRMLWN</sequence>
<dbReference type="EMBL" id="GBRH01173282">
    <property type="protein sequence ID" value="JAE24614.1"/>
    <property type="molecule type" value="Transcribed_RNA"/>
</dbReference>
<accession>A0A0A9GML6</accession>